<sequence>MVSMSEGLLTPASSLLMSQLDDDYVMIEQLFSSTVTACDDTHCFTDLFRVMPSRMDSLAIVFQVIIMNDNGDGVNNSNDNAEADVRIGTAVKQLRAIDPDVNSTLTYRILQQTSFNNKKTIGKSRGSETNYNHRNEITNNNNNDNNNNNNNDTNINSNNDNNINNNNNNDKSIVKNKEELIQVINQQQDKRQLTPEQRHVLFLIQQQQLEQQQQHQQQPQPRHQQQYFKINETTGQISTSSQLDYELHTKYILLVQVR</sequence>
<organism evidence="10 11">
    <name type="scientific">Helobdella robusta</name>
    <name type="common">Californian leech</name>
    <dbReference type="NCBI Taxonomy" id="6412"/>
    <lineage>
        <taxon>Eukaryota</taxon>
        <taxon>Metazoa</taxon>
        <taxon>Spiralia</taxon>
        <taxon>Lophotrochozoa</taxon>
        <taxon>Annelida</taxon>
        <taxon>Clitellata</taxon>
        <taxon>Hirudinea</taxon>
        <taxon>Rhynchobdellida</taxon>
        <taxon>Glossiphoniidae</taxon>
        <taxon>Helobdella</taxon>
    </lineage>
</organism>
<dbReference type="GO" id="GO:0005509">
    <property type="term" value="F:calcium ion binding"/>
    <property type="evidence" value="ECO:0007669"/>
    <property type="project" value="InterPro"/>
</dbReference>
<feature type="compositionally biased region" description="Low complexity" evidence="8">
    <location>
        <begin position="137"/>
        <end position="169"/>
    </location>
</feature>
<keyword evidence="6" id="KW-1133">Transmembrane helix</keyword>
<dbReference type="InterPro" id="IPR015919">
    <property type="entry name" value="Cadherin-like_sf"/>
</dbReference>
<feature type="region of interest" description="Disordered" evidence="8">
    <location>
        <begin position="118"/>
        <end position="171"/>
    </location>
</feature>
<evidence type="ECO:0000256" key="3">
    <source>
        <dbReference type="ARBA" id="ARBA00022737"/>
    </source>
</evidence>
<dbReference type="EMBL" id="AMQM01008814">
    <property type="status" value="NOT_ANNOTATED_CDS"/>
    <property type="molecule type" value="Genomic_DNA"/>
</dbReference>
<evidence type="ECO:0000313" key="9">
    <source>
        <dbReference type="EMBL" id="ESO11113.1"/>
    </source>
</evidence>
<evidence type="ECO:0000256" key="6">
    <source>
        <dbReference type="ARBA" id="ARBA00022989"/>
    </source>
</evidence>
<keyword evidence="11" id="KW-1185">Reference proteome</keyword>
<dbReference type="SUPFAM" id="SSF49313">
    <property type="entry name" value="Cadherin-like"/>
    <property type="match status" value="1"/>
</dbReference>
<keyword evidence="3" id="KW-0677">Repeat</keyword>
<keyword evidence="4" id="KW-0106">Calcium</keyword>
<dbReference type="GO" id="GO:0007155">
    <property type="term" value="P:cell adhesion"/>
    <property type="evidence" value="ECO:0007669"/>
    <property type="project" value="UniProtKB-KW"/>
</dbReference>
<protein>
    <recommendedName>
        <fullName evidence="12">Cadherin domain-containing protein</fullName>
    </recommendedName>
</protein>
<evidence type="ECO:0000256" key="1">
    <source>
        <dbReference type="ARBA" id="ARBA00004370"/>
    </source>
</evidence>
<evidence type="ECO:0000256" key="4">
    <source>
        <dbReference type="ARBA" id="ARBA00022837"/>
    </source>
</evidence>
<dbReference type="EMBL" id="KB095853">
    <property type="protein sequence ID" value="ESO11113.1"/>
    <property type="molecule type" value="Genomic_DNA"/>
</dbReference>
<dbReference type="KEGG" id="hro:HELRODRAFT_183495"/>
<dbReference type="EnsemblMetazoa" id="HelroT183495">
    <property type="protein sequence ID" value="HelroP183495"/>
    <property type="gene ID" value="HelroG183495"/>
</dbReference>
<dbReference type="GeneID" id="20209064"/>
<dbReference type="CDD" id="cd11304">
    <property type="entry name" value="Cadherin_repeat"/>
    <property type="match status" value="1"/>
</dbReference>
<reference evidence="9 11" key="2">
    <citation type="journal article" date="2013" name="Nature">
        <title>Insights into bilaterian evolution from three spiralian genomes.</title>
        <authorList>
            <person name="Simakov O."/>
            <person name="Marletaz F."/>
            <person name="Cho S.J."/>
            <person name="Edsinger-Gonzales E."/>
            <person name="Havlak P."/>
            <person name="Hellsten U."/>
            <person name="Kuo D.H."/>
            <person name="Larsson T."/>
            <person name="Lv J."/>
            <person name="Arendt D."/>
            <person name="Savage R."/>
            <person name="Osoegawa K."/>
            <person name="de Jong P."/>
            <person name="Grimwood J."/>
            <person name="Chapman J.A."/>
            <person name="Shapiro H."/>
            <person name="Aerts A."/>
            <person name="Otillar R.P."/>
            <person name="Terry A.Y."/>
            <person name="Boore J.L."/>
            <person name="Grigoriev I.V."/>
            <person name="Lindberg D.R."/>
            <person name="Seaver E.C."/>
            <person name="Weisblat D.A."/>
            <person name="Putnam N.H."/>
            <person name="Rokhsar D.S."/>
        </authorList>
    </citation>
    <scope>NUCLEOTIDE SEQUENCE</scope>
</reference>
<comment type="subcellular location">
    <subcellularLocation>
        <location evidence="1">Membrane</location>
    </subcellularLocation>
</comment>
<proteinExistence type="predicted"/>
<reference evidence="10" key="3">
    <citation type="submission" date="2015-06" db="UniProtKB">
        <authorList>
            <consortium name="EnsemblMetazoa"/>
        </authorList>
    </citation>
    <scope>IDENTIFICATION</scope>
</reference>
<evidence type="ECO:0000313" key="10">
    <source>
        <dbReference type="EnsemblMetazoa" id="HelroP183495"/>
    </source>
</evidence>
<gene>
    <name evidence="10" type="primary">20209064</name>
    <name evidence="9" type="ORF">HELRODRAFT_183495</name>
</gene>
<evidence type="ECO:0000256" key="7">
    <source>
        <dbReference type="ARBA" id="ARBA00023136"/>
    </source>
</evidence>
<dbReference type="CTD" id="20209064"/>
<accession>T1FJR5</accession>
<evidence type="ECO:0000256" key="8">
    <source>
        <dbReference type="SAM" id="MobiDB-lite"/>
    </source>
</evidence>
<evidence type="ECO:0000313" key="11">
    <source>
        <dbReference type="Proteomes" id="UP000015101"/>
    </source>
</evidence>
<keyword evidence="5" id="KW-0130">Cell adhesion</keyword>
<keyword evidence="7" id="KW-0472">Membrane</keyword>
<dbReference type="OrthoDB" id="10009055at2759"/>
<dbReference type="Gene3D" id="2.60.40.60">
    <property type="entry name" value="Cadherins"/>
    <property type="match status" value="1"/>
</dbReference>
<evidence type="ECO:0000256" key="2">
    <source>
        <dbReference type="ARBA" id="ARBA00022692"/>
    </source>
</evidence>
<dbReference type="InParanoid" id="T1FJR5"/>
<dbReference type="HOGENOM" id="CLU_1078801_0_0_1"/>
<dbReference type="AlphaFoldDB" id="T1FJR5"/>
<dbReference type="Proteomes" id="UP000015101">
    <property type="component" value="Unassembled WGS sequence"/>
</dbReference>
<dbReference type="GO" id="GO:0016020">
    <property type="term" value="C:membrane"/>
    <property type="evidence" value="ECO:0007669"/>
    <property type="project" value="UniProtKB-SubCell"/>
</dbReference>
<dbReference type="PANTHER" id="PTHR24025:SF23">
    <property type="entry name" value="NEURAL-CADHERIN"/>
    <property type="match status" value="1"/>
</dbReference>
<dbReference type="RefSeq" id="XP_009010776.1">
    <property type="nucleotide sequence ID" value="XM_009012528.1"/>
</dbReference>
<keyword evidence="2" id="KW-0812">Transmembrane</keyword>
<evidence type="ECO:0008006" key="12">
    <source>
        <dbReference type="Google" id="ProtNLM"/>
    </source>
</evidence>
<reference evidence="11" key="1">
    <citation type="submission" date="2012-12" db="EMBL/GenBank/DDBJ databases">
        <authorList>
            <person name="Hellsten U."/>
            <person name="Grimwood J."/>
            <person name="Chapman J.A."/>
            <person name="Shapiro H."/>
            <person name="Aerts A."/>
            <person name="Otillar R.P."/>
            <person name="Terry A.Y."/>
            <person name="Boore J.L."/>
            <person name="Simakov O."/>
            <person name="Marletaz F."/>
            <person name="Cho S.-J."/>
            <person name="Edsinger-Gonzales E."/>
            <person name="Havlak P."/>
            <person name="Kuo D.-H."/>
            <person name="Larsson T."/>
            <person name="Lv J."/>
            <person name="Arendt D."/>
            <person name="Savage R."/>
            <person name="Osoegawa K."/>
            <person name="de Jong P."/>
            <person name="Lindberg D.R."/>
            <person name="Seaver E.C."/>
            <person name="Weisblat D.A."/>
            <person name="Putnam N.H."/>
            <person name="Grigoriev I.V."/>
            <person name="Rokhsar D.S."/>
        </authorList>
    </citation>
    <scope>NUCLEOTIDE SEQUENCE</scope>
</reference>
<dbReference type="PANTHER" id="PTHR24025">
    <property type="entry name" value="DESMOGLEIN FAMILY MEMBER"/>
    <property type="match status" value="1"/>
</dbReference>
<name>T1FJR5_HELRO</name>
<evidence type="ECO:0000256" key="5">
    <source>
        <dbReference type="ARBA" id="ARBA00022889"/>
    </source>
</evidence>
<dbReference type="InterPro" id="IPR050971">
    <property type="entry name" value="Cadherin-domain_protein"/>
</dbReference>